<keyword evidence="2" id="KW-0732">Signal</keyword>
<dbReference type="PANTHER" id="PTHR46957:SF3">
    <property type="entry name" value="CYTOKINE RECEPTOR"/>
    <property type="match status" value="1"/>
</dbReference>
<dbReference type="SUPFAM" id="SSF49265">
    <property type="entry name" value="Fibronectin type III"/>
    <property type="match status" value="3"/>
</dbReference>
<dbReference type="Gene3D" id="2.170.300.10">
    <property type="entry name" value="Tie2 ligand-binding domain superfamily"/>
    <property type="match status" value="1"/>
</dbReference>
<dbReference type="Pfam" id="PF00041">
    <property type="entry name" value="fn3"/>
    <property type="match status" value="3"/>
</dbReference>
<dbReference type="SUPFAM" id="SSF57184">
    <property type="entry name" value="Growth factor receptor domain"/>
    <property type="match status" value="1"/>
</dbReference>
<keyword evidence="1" id="KW-0812">Transmembrane</keyword>
<feature type="chain" id="PRO_5041285180" description="Fibronectin type-III domain-containing protein" evidence="2">
    <location>
        <begin position="24"/>
        <end position="1277"/>
    </location>
</feature>
<feature type="domain" description="Fibronectin type-III" evidence="3">
    <location>
        <begin position="712"/>
        <end position="811"/>
    </location>
</feature>
<feature type="domain" description="Fibronectin type-III" evidence="3">
    <location>
        <begin position="1017"/>
        <end position="1124"/>
    </location>
</feature>
<feature type="domain" description="Fibronectin type-III" evidence="3">
    <location>
        <begin position="917"/>
        <end position="1015"/>
    </location>
</feature>
<feature type="transmembrane region" description="Helical" evidence="1">
    <location>
        <begin position="1257"/>
        <end position="1276"/>
    </location>
</feature>
<dbReference type="AlphaFoldDB" id="A0AA38M8K0"/>
<comment type="caution">
    <text evidence="4">The sequence shown here is derived from an EMBL/GenBank/DDBJ whole genome shotgun (WGS) entry which is preliminary data.</text>
</comment>
<evidence type="ECO:0000313" key="4">
    <source>
        <dbReference type="EMBL" id="KAJ3647436.1"/>
    </source>
</evidence>
<accession>A0AA38M8K0</accession>
<dbReference type="InterPro" id="IPR003961">
    <property type="entry name" value="FN3_dom"/>
</dbReference>
<dbReference type="InterPro" id="IPR036116">
    <property type="entry name" value="FN3_sf"/>
</dbReference>
<dbReference type="Gene3D" id="2.60.40.10">
    <property type="entry name" value="Immunoglobulins"/>
    <property type="match status" value="3"/>
</dbReference>
<gene>
    <name evidence="4" type="ORF">Zmor_019315</name>
</gene>
<dbReference type="SMART" id="SM00060">
    <property type="entry name" value="FN3"/>
    <property type="match status" value="4"/>
</dbReference>
<protein>
    <recommendedName>
        <fullName evidence="3">Fibronectin type-III domain-containing protein</fullName>
    </recommendedName>
</protein>
<reference evidence="4" key="1">
    <citation type="journal article" date="2023" name="G3 (Bethesda)">
        <title>Whole genome assemblies of Zophobas morio and Tenebrio molitor.</title>
        <authorList>
            <person name="Kaur S."/>
            <person name="Stinson S.A."/>
            <person name="diCenzo G.C."/>
        </authorList>
    </citation>
    <scope>NUCLEOTIDE SEQUENCE</scope>
    <source>
        <strain evidence="4">QUZm001</strain>
    </source>
</reference>
<dbReference type="PANTHER" id="PTHR46957">
    <property type="entry name" value="CYTOKINE RECEPTOR"/>
    <property type="match status" value="1"/>
</dbReference>
<name>A0AA38M8K0_9CUCU</name>
<dbReference type="PROSITE" id="PS50853">
    <property type="entry name" value="FN3"/>
    <property type="match status" value="3"/>
</dbReference>
<sequence>MLTKLNFIKIISLVIASFKYSCCENVFFVVNEYAERGSQFYCITNSSRALSWVTEDTTFITDLQQGSRFLSVEENLWKVDSYEIENHGWKYGESVADEIITDQRWENIQINKTDYVDVSSTDELQFLKILELESANFKVPLSIRTNPEAHIFLCDGVTVTSNCYWFLLQAFKGTVSGVRKCPIDTIPTKNNVYPKKPCYDLKVSIKHGSQFPKFLSRSAWQHFMLVKENNKISLIKQDGQEIISYTDNENIAYKVNNILIHSKRSAGLWKIHEVKYFTTSQSKKTHFNMTLLPVNGKICITAFIKMCENCKIKFVIINADNEKHILGQATYQKVSQWTQIRFITNPIGYKRVTLAIITDDESSSDHHWAIQEIQQCEENGLRMIYSKTLANCQLLSSDNKVISLDNAVATSYPDKYAECAESTISTHCIPCNLFVIENCGKLKVCENNQNELLCSCSAGYKTYHGNINCQTSCDPGTYGHYCTKTCNTNCQNCNTVDGMCTDCSNSYMGTKCDVAPMPFFKNSPEIKSFGYTEAEIVVNDFKLETFSSNVDLSYKYTVQYKEATATNWTFHPYIVYVGISHAFTIENLKPGVKYYVRSIISEYETNYDDIIPTADFVTKCDVVSSDDFQVEATSTTALLFVKKDRHSRICKFLTPETNIEIRPNISESYYYLEGMTLNINGLRPFEVFNLTIKNKNTVVERSFRTTEGVPDAVTNVIARAITDSEIVVGWNIPGNLYGNFRDFVVSYKTIKFLTCDFAPTVSEEITKTSVEPSIILSNLNPHTLYSISVKARNTKLSGLAETVEQSTLQSDKIRDQEIPKASLKKTNSRSVEIEFSSVPCGNLGAPLEVVTVAVCLTNWCKDQNVSNSLMYPQHKTLTLNNVAPFTNYQLKVEFHRNNFRKIITSDSFKTKTESPYAVKNLLVYSKNTHSISVRWRPPSPPTGIVNLYQIKLLEEDGIINVTDSPCFLWSEYQCYTLENLKEKQRYSVQLTAKNEEPDRFGQYTSVQALTETEPAEKPPDVMVKWTLENDVNISWKHPVVANGDIQSFKIVFEYSSKHGRIDRFLNITKSQYKPTYQMTVKLQTIQTSTPYKVVIRAYNGLDGDEAYFMDVSPPEIPLFEADPTIVNVSSNTVTLQVEKSKNFNPKNTYKLFLLVSDESPRSDSDPSELQKLESHFGISLSLGKVVFECNNFTAAKQFVIGRSDEVANCRQDSNITLTTGTSYNVTVLLVSTYQNKSSYKLYSKSALTSGEPLNSSWDLRFLALLFLLLILIPVFYM</sequence>
<proteinExistence type="predicted"/>
<organism evidence="4 5">
    <name type="scientific">Zophobas morio</name>
    <dbReference type="NCBI Taxonomy" id="2755281"/>
    <lineage>
        <taxon>Eukaryota</taxon>
        <taxon>Metazoa</taxon>
        <taxon>Ecdysozoa</taxon>
        <taxon>Arthropoda</taxon>
        <taxon>Hexapoda</taxon>
        <taxon>Insecta</taxon>
        <taxon>Pterygota</taxon>
        <taxon>Neoptera</taxon>
        <taxon>Endopterygota</taxon>
        <taxon>Coleoptera</taxon>
        <taxon>Polyphaga</taxon>
        <taxon>Cucujiformia</taxon>
        <taxon>Tenebrionidae</taxon>
        <taxon>Zophobas</taxon>
    </lineage>
</organism>
<evidence type="ECO:0000256" key="2">
    <source>
        <dbReference type="SAM" id="SignalP"/>
    </source>
</evidence>
<keyword evidence="1" id="KW-1133">Transmembrane helix</keyword>
<keyword evidence="1" id="KW-0472">Membrane</keyword>
<dbReference type="CDD" id="cd00063">
    <property type="entry name" value="FN3"/>
    <property type="match status" value="4"/>
</dbReference>
<evidence type="ECO:0000259" key="3">
    <source>
        <dbReference type="PROSITE" id="PS50853"/>
    </source>
</evidence>
<keyword evidence="5" id="KW-1185">Reference proteome</keyword>
<evidence type="ECO:0000256" key="1">
    <source>
        <dbReference type="SAM" id="Phobius"/>
    </source>
</evidence>
<dbReference type="Proteomes" id="UP001168821">
    <property type="component" value="Unassembled WGS sequence"/>
</dbReference>
<evidence type="ECO:0000313" key="5">
    <source>
        <dbReference type="Proteomes" id="UP001168821"/>
    </source>
</evidence>
<feature type="signal peptide" evidence="2">
    <location>
        <begin position="1"/>
        <end position="23"/>
    </location>
</feature>
<dbReference type="InterPro" id="IPR009030">
    <property type="entry name" value="Growth_fac_rcpt_cys_sf"/>
</dbReference>
<dbReference type="InterPro" id="IPR013783">
    <property type="entry name" value="Ig-like_fold"/>
</dbReference>
<dbReference type="EMBL" id="JALNTZ010000006">
    <property type="protein sequence ID" value="KAJ3647436.1"/>
    <property type="molecule type" value="Genomic_DNA"/>
</dbReference>
<dbReference type="GO" id="GO:0016020">
    <property type="term" value="C:membrane"/>
    <property type="evidence" value="ECO:0007669"/>
    <property type="project" value="UniProtKB-SubCell"/>
</dbReference>
<dbReference type="InterPro" id="IPR050713">
    <property type="entry name" value="RTP_Phos/Ushers"/>
</dbReference>